<proteinExistence type="predicted"/>
<protein>
    <submittedName>
        <fullName evidence="1">Predicted protein</fullName>
    </submittedName>
</protein>
<evidence type="ECO:0000313" key="2">
    <source>
        <dbReference type="Proteomes" id="UP000008142"/>
    </source>
</evidence>
<name>F0UQJ8_AJEC8</name>
<sequence length="147" mass="16107">MSITTAFPSPSKTIFEDFMSIEFSLPHESDSEQFRYEGAISPKHTLQHGFRKAPSAIILQDMPLIPQPPPVAKYSKLPSRDIGVARFVKWKTNCLEDILVSYPIDVDPINTPSEIPTSGIGCSSLNLQKQSESIGSVTVSERRGGGS</sequence>
<reference evidence="2" key="1">
    <citation type="submission" date="2008-07" db="EMBL/GenBank/DDBJ databases">
        <title>Annotation of Ajellomyces capsulatus strain H88.</title>
        <authorList>
            <person name="Champion M."/>
            <person name="Cuomo C."/>
            <person name="Ma L.-J."/>
            <person name="Henn M.R."/>
            <person name="Sil A."/>
            <person name="Goldman B."/>
            <person name="Young S.K."/>
            <person name="Kodira C.D."/>
            <person name="Zeng Q."/>
            <person name="Koehrsen M."/>
            <person name="Alvarado L."/>
            <person name="Berlin A."/>
            <person name="Borenstein D."/>
            <person name="Chen Z."/>
            <person name="Engels R."/>
            <person name="Freedman E."/>
            <person name="Gellesch M."/>
            <person name="Goldberg J."/>
            <person name="Griggs A."/>
            <person name="Gujja S."/>
            <person name="Heiman D."/>
            <person name="Hepburn T."/>
            <person name="Howarth C."/>
            <person name="Jen D."/>
            <person name="Larson L."/>
            <person name="Lewis B."/>
            <person name="Mehta T."/>
            <person name="Park D."/>
            <person name="Pearson M."/>
            <person name="Roberts A."/>
            <person name="Saif S."/>
            <person name="Shea T."/>
            <person name="Shenoy N."/>
            <person name="Sisk P."/>
            <person name="Stolte C."/>
            <person name="Sykes S."/>
            <person name="Walk T."/>
            <person name="White J."/>
            <person name="Yandava C."/>
            <person name="Klein B."/>
            <person name="McEwen J.G."/>
            <person name="Puccia R."/>
            <person name="Goldman G.H."/>
            <person name="Felipe M.S."/>
            <person name="Nino-Vega G."/>
            <person name="San-Blas G."/>
            <person name="Taylor J."/>
            <person name="Mendoza L."/>
            <person name="Galagan J."/>
            <person name="Nusbaum C."/>
            <person name="Birren B."/>
        </authorList>
    </citation>
    <scope>NUCLEOTIDE SEQUENCE [LARGE SCALE GENOMIC DNA]</scope>
    <source>
        <strain evidence="2">H88</strain>
    </source>
</reference>
<evidence type="ECO:0000313" key="1">
    <source>
        <dbReference type="EMBL" id="EGC48175.1"/>
    </source>
</evidence>
<dbReference type="Proteomes" id="UP000008142">
    <property type="component" value="Unassembled WGS sequence"/>
</dbReference>
<accession>F0UQJ8</accession>
<dbReference type="EMBL" id="DS990641">
    <property type="protein sequence ID" value="EGC48175.1"/>
    <property type="molecule type" value="Genomic_DNA"/>
</dbReference>
<organism evidence="2">
    <name type="scientific">Ajellomyces capsulatus (strain H88)</name>
    <name type="common">Darling's disease fungus</name>
    <name type="synonym">Histoplasma capsulatum</name>
    <dbReference type="NCBI Taxonomy" id="544711"/>
    <lineage>
        <taxon>Eukaryota</taxon>
        <taxon>Fungi</taxon>
        <taxon>Dikarya</taxon>
        <taxon>Ascomycota</taxon>
        <taxon>Pezizomycotina</taxon>
        <taxon>Eurotiomycetes</taxon>
        <taxon>Eurotiomycetidae</taxon>
        <taxon>Onygenales</taxon>
        <taxon>Ajellomycetaceae</taxon>
        <taxon>Histoplasma</taxon>
    </lineage>
</organism>
<dbReference type="HOGENOM" id="CLU_1767516_0_0_1"/>
<gene>
    <name evidence="1" type="ORF">HCEG_07390</name>
</gene>
<dbReference type="AlphaFoldDB" id="F0UQJ8"/>